<keyword evidence="3" id="KW-1185">Reference proteome</keyword>
<proteinExistence type="predicted"/>
<feature type="chain" id="PRO_5002868637" description="Sulfur globule protein" evidence="1">
    <location>
        <begin position="32"/>
        <end position="135"/>
    </location>
</feature>
<dbReference type="eggNOG" id="ENOG50337Y4">
    <property type="taxonomic scope" value="Bacteria"/>
</dbReference>
<name>B8EP03_METSB</name>
<keyword evidence="1" id="KW-0732">Signal</keyword>
<reference evidence="2 3" key="1">
    <citation type="journal article" date="2010" name="J. Bacteriol.">
        <title>Complete genome sequence of the aerobic facultative methanotroph Methylocella silvestris BL2.</title>
        <authorList>
            <person name="Chen Y."/>
            <person name="Crombie A."/>
            <person name="Rahman M.T."/>
            <person name="Dedysh S.N."/>
            <person name="Liesack W."/>
            <person name="Stott M.B."/>
            <person name="Alam M."/>
            <person name="Theisen A.R."/>
            <person name="Murrell J.C."/>
            <person name="Dunfield P.F."/>
        </authorList>
    </citation>
    <scope>NUCLEOTIDE SEQUENCE [LARGE SCALE GENOMIC DNA]</scope>
    <source>
        <strain evidence="3">DSM 15510 / CIP 108128 / LMG 27833 / NCIMB 13906 / BL2</strain>
    </source>
</reference>
<protein>
    <recommendedName>
        <fullName evidence="4">Sulfur globule protein</fullName>
    </recommendedName>
</protein>
<evidence type="ECO:0000313" key="2">
    <source>
        <dbReference type="EMBL" id="ACK49241.1"/>
    </source>
</evidence>
<dbReference type="Proteomes" id="UP000002257">
    <property type="component" value="Chromosome"/>
</dbReference>
<accession>B8EP03</accession>
<dbReference type="RefSeq" id="WP_012589311.1">
    <property type="nucleotide sequence ID" value="NC_011666.1"/>
</dbReference>
<sequence>MISRLRTGAIVAVSSLALALPVATVSTPAAAQGWHGGGWRGGGGWHGGGWGGGGWRGGGWRGGGWGRPGWGGGWGGGGWGWGGPAAVGLASGLALGAIAASAAPAYGYGGCYLQNQPVYDGWGQFAGYQRVRVCY</sequence>
<evidence type="ECO:0008006" key="4">
    <source>
        <dbReference type="Google" id="ProtNLM"/>
    </source>
</evidence>
<gene>
    <name evidence="2" type="ordered locus">Msil_0262</name>
</gene>
<dbReference type="STRING" id="395965.Msil_0262"/>
<organism evidence="2 3">
    <name type="scientific">Methylocella silvestris (strain DSM 15510 / CIP 108128 / LMG 27833 / NCIMB 13906 / BL2)</name>
    <dbReference type="NCBI Taxonomy" id="395965"/>
    <lineage>
        <taxon>Bacteria</taxon>
        <taxon>Pseudomonadati</taxon>
        <taxon>Pseudomonadota</taxon>
        <taxon>Alphaproteobacteria</taxon>
        <taxon>Hyphomicrobiales</taxon>
        <taxon>Beijerinckiaceae</taxon>
        <taxon>Methylocella</taxon>
    </lineage>
</organism>
<dbReference type="EMBL" id="CP001280">
    <property type="protein sequence ID" value="ACK49241.1"/>
    <property type="molecule type" value="Genomic_DNA"/>
</dbReference>
<feature type="signal peptide" evidence="1">
    <location>
        <begin position="1"/>
        <end position="31"/>
    </location>
</feature>
<dbReference type="KEGG" id="msl:Msil_0262"/>
<evidence type="ECO:0000256" key="1">
    <source>
        <dbReference type="SAM" id="SignalP"/>
    </source>
</evidence>
<dbReference type="AlphaFoldDB" id="B8EP03"/>
<dbReference type="HOGENOM" id="CLU_1955313_0_0_5"/>
<evidence type="ECO:0000313" key="3">
    <source>
        <dbReference type="Proteomes" id="UP000002257"/>
    </source>
</evidence>